<evidence type="ECO:0000256" key="1">
    <source>
        <dbReference type="SAM" id="MobiDB-lite"/>
    </source>
</evidence>
<evidence type="ECO:0008006" key="4">
    <source>
        <dbReference type="Google" id="ProtNLM"/>
    </source>
</evidence>
<evidence type="ECO:0000313" key="2">
    <source>
        <dbReference type="EMBL" id="CEL93294.1"/>
    </source>
</evidence>
<dbReference type="VEuPathDB" id="CryptoDB:Vbra_7052"/>
<organism evidence="2 3">
    <name type="scientific">Vitrella brassicaformis (strain CCMP3155)</name>
    <dbReference type="NCBI Taxonomy" id="1169540"/>
    <lineage>
        <taxon>Eukaryota</taxon>
        <taxon>Sar</taxon>
        <taxon>Alveolata</taxon>
        <taxon>Colpodellida</taxon>
        <taxon>Vitrellaceae</taxon>
        <taxon>Vitrella</taxon>
    </lineage>
</organism>
<feature type="region of interest" description="Disordered" evidence="1">
    <location>
        <begin position="1"/>
        <end position="30"/>
    </location>
</feature>
<keyword evidence="3" id="KW-1185">Reference proteome</keyword>
<dbReference type="InParanoid" id="A0A0G4EC68"/>
<dbReference type="OrthoDB" id="433869at2759"/>
<dbReference type="EMBL" id="CDMY01000153">
    <property type="protein sequence ID" value="CEL93294.1"/>
    <property type="molecule type" value="Genomic_DNA"/>
</dbReference>
<protein>
    <recommendedName>
        <fullName evidence="4">Ubiquitin-like domain-containing protein</fullName>
    </recommendedName>
</protein>
<dbReference type="PhylomeDB" id="A0A0G4EC68"/>
<reference evidence="2 3" key="1">
    <citation type="submission" date="2014-11" db="EMBL/GenBank/DDBJ databases">
        <authorList>
            <person name="Zhu J."/>
            <person name="Qi W."/>
            <person name="Song R."/>
        </authorList>
    </citation>
    <scope>NUCLEOTIDE SEQUENCE [LARGE SCALE GENOMIC DNA]</scope>
</reference>
<sequence>MAPKKKGKKKKEKDEDVPDQPQYEHPEVRPARLDERRIKAVVKLAAPVCSLLEFVVDVTPRTKIGSIGEAIIARHGGSIRADELSICVNRFHPEEVVSSEKTLADCGVVGGEALIYYDFMPQSGPLLGRVADCPGDTVVRI</sequence>
<name>A0A0G4EC68_VITBC</name>
<dbReference type="AlphaFoldDB" id="A0A0G4EC68"/>
<gene>
    <name evidence="2" type="ORF">Vbra_7052</name>
</gene>
<accession>A0A0G4EC68</accession>
<dbReference type="OMA" id="LEFTMIG"/>
<feature type="compositionally biased region" description="Basic residues" evidence="1">
    <location>
        <begin position="1"/>
        <end position="11"/>
    </location>
</feature>
<dbReference type="Proteomes" id="UP000041254">
    <property type="component" value="Unassembled WGS sequence"/>
</dbReference>
<evidence type="ECO:0000313" key="3">
    <source>
        <dbReference type="Proteomes" id="UP000041254"/>
    </source>
</evidence>
<proteinExistence type="predicted"/>